<proteinExistence type="predicted"/>
<accession>A0A1H3BQU2</accession>
<evidence type="ECO:0000313" key="1">
    <source>
        <dbReference type="EMBL" id="SDX44360.1"/>
    </source>
</evidence>
<keyword evidence="2" id="KW-1185">Reference proteome</keyword>
<reference evidence="1 2" key="1">
    <citation type="submission" date="2016-10" db="EMBL/GenBank/DDBJ databases">
        <authorList>
            <person name="de Groot N.N."/>
        </authorList>
    </citation>
    <scope>NUCLEOTIDE SEQUENCE [LARGE SCALE GENOMIC DNA]</scope>
    <source>
        <strain evidence="1 2">DSM 45610</strain>
    </source>
</reference>
<dbReference type="Proteomes" id="UP000198534">
    <property type="component" value="Unassembled WGS sequence"/>
</dbReference>
<evidence type="ECO:0000313" key="2">
    <source>
        <dbReference type="Proteomes" id="UP000198534"/>
    </source>
</evidence>
<protein>
    <submittedName>
        <fullName evidence="1">Uncharacterized protein</fullName>
    </submittedName>
</protein>
<sequence length="72" mass="8470">MLMKFAVQDYLDEKLFNNVSKNTIEAYKMSLFEEIKDNPAGQNLFCVSRSYVNCFFIRNGNEGWRSIESQMD</sequence>
<name>A0A1H3BQU2_9BACL</name>
<dbReference type="AlphaFoldDB" id="A0A1H3BQU2"/>
<organism evidence="1 2">
    <name type="scientific">Marininema mesophilum</name>
    <dbReference type="NCBI Taxonomy" id="1048340"/>
    <lineage>
        <taxon>Bacteria</taxon>
        <taxon>Bacillati</taxon>
        <taxon>Bacillota</taxon>
        <taxon>Bacilli</taxon>
        <taxon>Bacillales</taxon>
        <taxon>Thermoactinomycetaceae</taxon>
        <taxon>Marininema</taxon>
    </lineage>
</organism>
<dbReference type="EMBL" id="FNNQ01000018">
    <property type="protein sequence ID" value="SDX44360.1"/>
    <property type="molecule type" value="Genomic_DNA"/>
</dbReference>
<gene>
    <name evidence="1" type="ORF">SAMN05444487_1183</name>
</gene>